<comment type="caution">
    <text evidence="1">The sequence shown here is derived from an EMBL/GenBank/DDBJ whole genome shotgun (WGS) entry which is preliminary data.</text>
</comment>
<dbReference type="EMBL" id="CAJRAY010000053">
    <property type="protein sequence ID" value="CAG5088001.1"/>
    <property type="molecule type" value="Genomic_DNA"/>
</dbReference>
<sequence length="302" mass="33439">MEKRLPRTELLFSLGFLFMLAVAVATFLLGMKIGTERTEARYAPKLSETLPPGAASYQQQDLLSYYYTVYQPFRSFTGEWIRETASMKAGQTPDPAKRLKSLAAFANDRYKEAERADIPSSSPLLADAQTNVLKSLKLFSETFSRHANGAAADAQTVIRRIGEDAVYRQALDYALLAEKQYYDAMVKWGASLDPDLPDQAPNGSGMTLETWNSQPLLIKNAIAAGLLKKRRVLPDYYPQDLAARVDHFFDSGQAAGFGISSVDRAVDILLRTEAVRSGDFLEKRTVYGGGELLPQIPMFSGN</sequence>
<gene>
    <name evidence="1" type="primary">txxe 2580</name>
    <name evidence="1" type="ORF">TXXE_11410</name>
</gene>
<evidence type="ECO:0000313" key="1">
    <source>
        <dbReference type="EMBL" id="CAG5088001.1"/>
    </source>
</evidence>
<accession>A0ABN7S077</accession>
<proteinExistence type="predicted"/>
<reference evidence="1 2" key="1">
    <citation type="submission" date="2021-04" db="EMBL/GenBank/DDBJ databases">
        <authorList>
            <person name="Rakotoarivonina H."/>
        </authorList>
    </citation>
    <scope>NUCLEOTIDE SEQUENCE [LARGE SCALE GENOMIC DNA]</scope>
    <source>
        <strain evidence="1 2">XE</strain>
    </source>
</reference>
<keyword evidence="2" id="KW-1185">Reference proteome</keyword>
<protein>
    <submittedName>
        <fullName evidence="1">Uncharacterized protein</fullName>
    </submittedName>
</protein>
<organism evidence="1 2">
    <name type="scientific">Thermobacillus xylanilyticus</name>
    <dbReference type="NCBI Taxonomy" id="76633"/>
    <lineage>
        <taxon>Bacteria</taxon>
        <taxon>Bacillati</taxon>
        <taxon>Bacillota</taxon>
        <taxon>Bacilli</taxon>
        <taxon>Bacillales</taxon>
        <taxon>Paenibacillaceae</taxon>
        <taxon>Thermobacillus</taxon>
    </lineage>
</organism>
<dbReference type="RefSeq" id="WP_213484721.1">
    <property type="nucleotide sequence ID" value="NZ_CAJRAY010000053.1"/>
</dbReference>
<dbReference type="Proteomes" id="UP000681526">
    <property type="component" value="Unassembled WGS sequence"/>
</dbReference>
<name>A0ABN7S077_THEXY</name>
<evidence type="ECO:0000313" key="2">
    <source>
        <dbReference type="Proteomes" id="UP000681526"/>
    </source>
</evidence>